<evidence type="ECO:0000256" key="1">
    <source>
        <dbReference type="SAM" id="MobiDB-lite"/>
    </source>
</evidence>
<reference evidence="3" key="1">
    <citation type="journal article" date="2019" name="Int. J. Syst. Evol. Microbiol.">
        <title>The Global Catalogue of Microorganisms (GCM) 10K type strain sequencing project: providing services to taxonomists for standard genome sequencing and annotation.</title>
        <authorList>
            <consortium name="The Broad Institute Genomics Platform"/>
            <consortium name="The Broad Institute Genome Sequencing Center for Infectious Disease"/>
            <person name="Wu L."/>
            <person name="Ma J."/>
        </authorList>
    </citation>
    <scope>NUCLEOTIDE SEQUENCE [LARGE SCALE GENOMIC DNA]</scope>
    <source>
        <strain evidence="3">CCUG 56029</strain>
    </source>
</reference>
<comment type="caution">
    <text evidence="2">The sequence shown here is derived from an EMBL/GenBank/DDBJ whole genome shotgun (WGS) entry which is preliminary data.</text>
</comment>
<sequence>MRPRDGQHDAAWPGGMGGEARPAHGRALPQEGRPVVQVRDGVLSLDRPGQSEPSFLLPSHRTVRGHIDGPKSGRCSEADVSTPLELHVDCLAEVTPPPHVLRPLIPILLETA</sequence>
<feature type="region of interest" description="Disordered" evidence="1">
    <location>
        <begin position="46"/>
        <end position="77"/>
    </location>
</feature>
<accession>A0ABV8XPI9</accession>
<evidence type="ECO:0000313" key="3">
    <source>
        <dbReference type="Proteomes" id="UP001595998"/>
    </source>
</evidence>
<proteinExistence type="predicted"/>
<dbReference type="Proteomes" id="UP001595998">
    <property type="component" value="Unassembled WGS sequence"/>
</dbReference>
<evidence type="ECO:0000313" key="2">
    <source>
        <dbReference type="EMBL" id="MFC4426245.1"/>
    </source>
</evidence>
<organism evidence="2 3">
    <name type="scientific">Deinococcus navajonensis</name>
    <dbReference type="NCBI Taxonomy" id="309884"/>
    <lineage>
        <taxon>Bacteria</taxon>
        <taxon>Thermotogati</taxon>
        <taxon>Deinococcota</taxon>
        <taxon>Deinococci</taxon>
        <taxon>Deinococcales</taxon>
        <taxon>Deinococcaceae</taxon>
        <taxon>Deinococcus</taxon>
    </lineage>
</organism>
<name>A0ABV8XPI9_9DEIO</name>
<feature type="region of interest" description="Disordered" evidence="1">
    <location>
        <begin position="1"/>
        <end position="34"/>
    </location>
</feature>
<gene>
    <name evidence="2" type="ORF">ACFOZ9_08460</name>
</gene>
<dbReference type="RefSeq" id="WP_380038506.1">
    <property type="nucleotide sequence ID" value="NZ_JBHSEH010000006.1"/>
</dbReference>
<feature type="compositionally biased region" description="Basic and acidic residues" evidence="1">
    <location>
        <begin position="65"/>
        <end position="77"/>
    </location>
</feature>
<dbReference type="EMBL" id="JBHSEH010000006">
    <property type="protein sequence ID" value="MFC4426245.1"/>
    <property type="molecule type" value="Genomic_DNA"/>
</dbReference>
<protein>
    <submittedName>
        <fullName evidence="2">Uncharacterized protein</fullName>
    </submittedName>
</protein>
<keyword evidence="3" id="KW-1185">Reference proteome</keyword>